<sequence length="329" mass="36525">MDGSLSGATVAKRLASCNRTARDRAVRALSSWLCHQPSSPKSGRASSTACGTPTISPSRLNLAGRLAALLESVPSPLAARYFASFLLTIRREWGGIAFLRLDKLYLLIRKFLRYAFLLERMGCGAVSPANRYHVAEVFLDEMREFLALAVETLELMLKPFISVLEKSAVKLLDSASASETLRGDRKILFGLRDDFLWLENDLEKSRVHISTEKLENGSSENVISTVVSESTEQVEKSAVKLLDSASASETLRGDHKILFGLRDDFLWLENDLEKSRVHISTEKLENGSSENVISTVVSESTEQVEPFKSLDPAHSRSNLLESYPTRNFP</sequence>
<feature type="region of interest" description="Disordered" evidence="5">
    <location>
        <begin position="303"/>
        <end position="329"/>
    </location>
</feature>
<dbReference type="AlphaFoldDB" id="A0A4S8IS27"/>
<dbReference type="GO" id="GO:0005634">
    <property type="term" value="C:nucleus"/>
    <property type="evidence" value="ECO:0007669"/>
    <property type="project" value="UniProtKB-SubCell"/>
</dbReference>
<evidence type="ECO:0000256" key="2">
    <source>
        <dbReference type="ARBA" id="ARBA00006374"/>
    </source>
</evidence>
<gene>
    <name evidence="6" type="ORF">C4D60_Mb06t31580</name>
</gene>
<evidence type="ECO:0000256" key="4">
    <source>
        <dbReference type="ARBA" id="ARBA00023242"/>
    </source>
</evidence>
<dbReference type="EMBL" id="PYDT01000009">
    <property type="protein sequence ID" value="THU51490.1"/>
    <property type="molecule type" value="Genomic_DNA"/>
</dbReference>
<comment type="similarity">
    <text evidence="2">Belongs to the RRP1 family.</text>
</comment>
<name>A0A4S8IS27_MUSBA</name>
<evidence type="ECO:0000313" key="6">
    <source>
        <dbReference type="EMBL" id="THU51490.1"/>
    </source>
</evidence>
<comment type="subcellular location">
    <subcellularLocation>
        <location evidence="1">Nucleus</location>
    </subcellularLocation>
</comment>
<dbReference type="PANTHER" id="PTHR13026">
    <property type="entry name" value="NNP-1 PROTEIN NOVEL NUCLEAR PROTEIN 1 NOP52"/>
    <property type="match status" value="1"/>
</dbReference>
<reference evidence="6 7" key="1">
    <citation type="journal article" date="2019" name="Nat. Plants">
        <title>Genome sequencing of Musa balbisiana reveals subgenome evolution and function divergence in polyploid bananas.</title>
        <authorList>
            <person name="Yao X."/>
        </authorList>
    </citation>
    <scope>NUCLEOTIDE SEQUENCE [LARGE SCALE GENOMIC DNA]</scope>
    <source>
        <strain evidence="7">cv. DH-PKW</strain>
        <tissue evidence="6">Leaves</tissue>
    </source>
</reference>
<evidence type="ECO:0000256" key="1">
    <source>
        <dbReference type="ARBA" id="ARBA00004123"/>
    </source>
</evidence>
<proteinExistence type="inferred from homology"/>
<organism evidence="6 7">
    <name type="scientific">Musa balbisiana</name>
    <name type="common">Banana</name>
    <dbReference type="NCBI Taxonomy" id="52838"/>
    <lineage>
        <taxon>Eukaryota</taxon>
        <taxon>Viridiplantae</taxon>
        <taxon>Streptophyta</taxon>
        <taxon>Embryophyta</taxon>
        <taxon>Tracheophyta</taxon>
        <taxon>Spermatophyta</taxon>
        <taxon>Magnoliopsida</taxon>
        <taxon>Liliopsida</taxon>
        <taxon>Zingiberales</taxon>
        <taxon>Musaceae</taxon>
        <taxon>Musa</taxon>
    </lineage>
</organism>
<feature type="compositionally biased region" description="Polar residues" evidence="5">
    <location>
        <begin position="315"/>
        <end position="329"/>
    </location>
</feature>
<dbReference type="Proteomes" id="UP000317650">
    <property type="component" value="Chromosome 6"/>
</dbReference>
<keyword evidence="7" id="KW-1185">Reference proteome</keyword>
<protein>
    <submittedName>
        <fullName evidence="6">Uncharacterized protein</fullName>
    </submittedName>
</protein>
<keyword evidence="4" id="KW-0539">Nucleus</keyword>
<dbReference type="GO" id="GO:0006364">
    <property type="term" value="P:rRNA processing"/>
    <property type="evidence" value="ECO:0007669"/>
    <property type="project" value="UniProtKB-KW"/>
</dbReference>
<evidence type="ECO:0000256" key="5">
    <source>
        <dbReference type="SAM" id="MobiDB-lite"/>
    </source>
</evidence>
<evidence type="ECO:0000313" key="7">
    <source>
        <dbReference type="Proteomes" id="UP000317650"/>
    </source>
</evidence>
<dbReference type="GO" id="GO:0030688">
    <property type="term" value="C:preribosome, small subunit precursor"/>
    <property type="evidence" value="ECO:0007669"/>
    <property type="project" value="InterPro"/>
</dbReference>
<comment type="caution">
    <text evidence="6">The sequence shown here is derived from an EMBL/GenBank/DDBJ whole genome shotgun (WGS) entry which is preliminary data.</text>
</comment>
<keyword evidence="3" id="KW-0698">rRNA processing</keyword>
<dbReference type="InterPro" id="IPR010301">
    <property type="entry name" value="RRP1"/>
</dbReference>
<evidence type="ECO:0000256" key="3">
    <source>
        <dbReference type="ARBA" id="ARBA00022552"/>
    </source>
</evidence>
<dbReference type="Pfam" id="PF05997">
    <property type="entry name" value="Nop52"/>
    <property type="match status" value="1"/>
</dbReference>
<dbReference type="PANTHER" id="PTHR13026:SF0">
    <property type="entry name" value="RIBOSOMAL RNA PROCESSING 1B"/>
    <property type="match status" value="1"/>
</dbReference>
<dbReference type="STRING" id="52838.A0A4S8IS27"/>
<accession>A0A4S8IS27</accession>